<dbReference type="SUPFAM" id="SSF63411">
    <property type="entry name" value="LuxS/MPP-like metallohydrolase"/>
    <property type="match status" value="4"/>
</dbReference>
<organism evidence="4 5">
    <name type="scientific">Archangium gephyra</name>
    <dbReference type="NCBI Taxonomy" id="48"/>
    <lineage>
        <taxon>Bacteria</taxon>
        <taxon>Pseudomonadati</taxon>
        <taxon>Myxococcota</taxon>
        <taxon>Myxococcia</taxon>
        <taxon>Myxococcales</taxon>
        <taxon>Cystobacterineae</taxon>
        <taxon>Archangiaceae</taxon>
        <taxon>Archangium</taxon>
    </lineage>
</organism>
<dbReference type="InterPro" id="IPR050361">
    <property type="entry name" value="MPP/UQCRC_Complex"/>
</dbReference>
<name>A0A2W5TV16_9BACT</name>
<evidence type="ECO:0000259" key="2">
    <source>
        <dbReference type="Pfam" id="PF00675"/>
    </source>
</evidence>
<evidence type="ECO:0000313" key="5">
    <source>
        <dbReference type="Proteomes" id="UP000249061"/>
    </source>
</evidence>
<dbReference type="InterPro" id="IPR007863">
    <property type="entry name" value="Peptidase_M16_C"/>
</dbReference>
<feature type="domain" description="Peptidase M16 N-terminal" evidence="2">
    <location>
        <begin position="40"/>
        <end position="186"/>
    </location>
</feature>
<protein>
    <submittedName>
        <fullName evidence="4">Insulinase family protein</fullName>
    </submittedName>
</protein>
<dbReference type="Pfam" id="PF00675">
    <property type="entry name" value="Peptidase_M16"/>
    <property type="match status" value="2"/>
</dbReference>
<gene>
    <name evidence="4" type="ORF">DI536_00200</name>
</gene>
<dbReference type="Pfam" id="PF05193">
    <property type="entry name" value="Peptidase_M16_C"/>
    <property type="match status" value="2"/>
</dbReference>
<dbReference type="AlphaFoldDB" id="A0A2W5TV16"/>
<dbReference type="PANTHER" id="PTHR11851:SF49">
    <property type="entry name" value="MITOCHONDRIAL-PROCESSING PEPTIDASE SUBUNIT ALPHA"/>
    <property type="match status" value="1"/>
</dbReference>
<proteinExistence type="inferred from homology"/>
<evidence type="ECO:0000313" key="4">
    <source>
        <dbReference type="EMBL" id="PZR18342.1"/>
    </source>
</evidence>
<dbReference type="GO" id="GO:0046872">
    <property type="term" value="F:metal ion binding"/>
    <property type="evidence" value="ECO:0007669"/>
    <property type="project" value="InterPro"/>
</dbReference>
<reference evidence="4 5" key="1">
    <citation type="submission" date="2017-08" db="EMBL/GenBank/DDBJ databases">
        <title>Infants hospitalized years apart are colonized by the same room-sourced microbial strains.</title>
        <authorList>
            <person name="Brooks B."/>
            <person name="Olm M.R."/>
            <person name="Firek B.A."/>
            <person name="Baker R."/>
            <person name="Thomas B.C."/>
            <person name="Morowitz M.J."/>
            <person name="Banfield J.F."/>
        </authorList>
    </citation>
    <scope>NUCLEOTIDE SEQUENCE [LARGE SCALE GENOMIC DNA]</scope>
    <source>
        <strain evidence="4">S2_003_000_R2_14</strain>
    </source>
</reference>
<dbReference type="Proteomes" id="UP000249061">
    <property type="component" value="Unassembled WGS sequence"/>
</dbReference>
<feature type="domain" description="Peptidase M16 N-terminal" evidence="2">
    <location>
        <begin position="495"/>
        <end position="613"/>
    </location>
</feature>
<evidence type="ECO:0000259" key="3">
    <source>
        <dbReference type="Pfam" id="PF05193"/>
    </source>
</evidence>
<accession>A0A2W5TV16</accession>
<dbReference type="EMBL" id="QFQP01000001">
    <property type="protein sequence ID" value="PZR18342.1"/>
    <property type="molecule type" value="Genomic_DNA"/>
</dbReference>
<dbReference type="InterPro" id="IPR011765">
    <property type="entry name" value="Pept_M16_N"/>
</dbReference>
<dbReference type="PANTHER" id="PTHR11851">
    <property type="entry name" value="METALLOPROTEASE"/>
    <property type="match status" value="1"/>
</dbReference>
<comment type="similarity">
    <text evidence="1">Belongs to the peptidase M16 family.</text>
</comment>
<dbReference type="InterPro" id="IPR011249">
    <property type="entry name" value="Metalloenz_LuxS/M16"/>
</dbReference>
<evidence type="ECO:0000256" key="1">
    <source>
        <dbReference type="ARBA" id="ARBA00007261"/>
    </source>
</evidence>
<feature type="domain" description="Peptidase M16 C-terminal" evidence="3">
    <location>
        <begin position="195"/>
        <end position="369"/>
    </location>
</feature>
<comment type="caution">
    <text evidence="4">The sequence shown here is derived from an EMBL/GenBank/DDBJ whole genome shotgun (WGS) entry which is preliminary data.</text>
</comment>
<dbReference type="Gene3D" id="3.30.830.10">
    <property type="entry name" value="Metalloenzyme, LuxS/M16 peptidase-like"/>
    <property type="match status" value="4"/>
</dbReference>
<feature type="domain" description="Peptidase M16 C-terminal" evidence="3">
    <location>
        <begin position="650"/>
        <end position="830"/>
    </location>
</feature>
<sequence>MMLVAVAALTLAAAPPPKPFTAGPSIEGVSEYSLPNGLKVLFVPDSSKPTTTVNLTVFVGSRHENYGEKGMAHLFEHMLFKKTKKFGDVKQELTKLGGMANGTTWFDRTNYFEIFPYDDAKVKTAIELEAERLRNAIISREQLLTEMTVVRNEFEMGENQPDGVLEERVMAAAFQWHNYGNTTIGAKSDIEKVPNERLLAFYETYYQPDNAMLIVAGKFDEAKTFKFIADTFGKLPKPRRTLPTTYTDEPTHDGETTVTVRRVGGTPVVMVGYHVPAASDPDAPAVDLLDSLLGDSPSGRLYKELVETKKAARVACSSYTLREPGYFMCRAQLNAKDPSGPARDGLLSVLEGFAKKPPTKEEVERAKTAQLKEFELLLNSSERVGIYLSEYAAMGDWRLLFLSRDRIEKLTVEDVVRVAGKYFKVSNRTLGEYVPTEKPERAEISAAADLGPVLKDYKGKAEMAQGEAFDATPKNIDARTQRPVLSGGTRLALLTKKTRGETVQVNINLKFGSEKSLQGQRVAGDFAARMLMRGTKSKTRQQVKDAFDALKAQVHVQPQPQGVVVSVEVRKPQLAAALDLVGEVLKTPAFDAKEFEQLRREVLAQYEQQKDDPMAIGQIGLQRVLSPFQTKGHPLYVPSIQELIADATALKVEDSKAYHAKFYGAQSGYIAVVGDFDEKATQAQLEKLFGAWKSPEAYTRIPVPFVNVEQKNGSIETPDKKMAFYGAGTIFKLKDSDPDYAAMLIADYMLGGGFLNGRVPQRLREKEGLSYGAGTHMRAGTHEDFAAIIGYAIYAPENVGKIETGFNEEIARAVEKGFTEAELKLAREGLLKELESARADDGELAGDLVQQLDLGRTTAFDQQIEDKLKSLSLKEVNETLKKYVDPKKFSSLKVGDFKQVAAPK</sequence>